<evidence type="ECO:0000256" key="2">
    <source>
        <dbReference type="ARBA" id="ARBA00022980"/>
    </source>
</evidence>
<evidence type="ECO:0000313" key="6">
    <source>
        <dbReference type="EMBL" id="KKR23404.1"/>
    </source>
</evidence>
<evidence type="ECO:0000256" key="1">
    <source>
        <dbReference type="ARBA" id="ARBA00009254"/>
    </source>
</evidence>
<gene>
    <name evidence="5" type="primary">rpmC</name>
    <name evidence="6" type="ORF">UT53_C0020G0010</name>
</gene>
<dbReference type="GO" id="GO:0005840">
    <property type="term" value="C:ribosome"/>
    <property type="evidence" value="ECO:0007669"/>
    <property type="project" value="UniProtKB-KW"/>
</dbReference>
<dbReference type="InterPro" id="IPR001854">
    <property type="entry name" value="Ribosomal_uL29"/>
</dbReference>
<dbReference type="Gene3D" id="1.10.287.310">
    <property type="match status" value="1"/>
</dbReference>
<dbReference type="SUPFAM" id="SSF46561">
    <property type="entry name" value="Ribosomal protein L29 (L29p)"/>
    <property type="match status" value="1"/>
</dbReference>
<dbReference type="InterPro" id="IPR036049">
    <property type="entry name" value="Ribosomal_uL29_sf"/>
</dbReference>
<evidence type="ECO:0000256" key="4">
    <source>
        <dbReference type="ARBA" id="ARBA00035204"/>
    </source>
</evidence>
<name>A0A0G0P573_9BACT</name>
<evidence type="ECO:0000256" key="5">
    <source>
        <dbReference type="HAMAP-Rule" id="MF_00374"/>
    </source>
</evidence>
<dbReference type="GO" id="GO:0006412">
    <property type="term" value="P:translation"/>
    <property type="evidence" value="ECO:0007669"/>
    <property type="project" value="UniProtKB-UniRule"/>
</dbReference>
<dbReference type="HAMAP" id="MF_00374">
    <property type="entry name" value="Ribosomal_uL29"/>
    <property type="match status" value="1"/>
</dbReference>
<dbReference type="AlphaFoldDB" id="A0A0G0P573"/>
<dbReference type="Proteomes" id="UP000034764">
    <property type="component" value="Unassembled WGS sequence"/>
</dbReference>
<reference evidence="6 7" key="1">
    <citation type="journal article" date="2015" name="Nature">
        <title>rRNA introns, odd ribosomes, and small enigmatic genomes across a large radiation of phyla.</title>
        <authorList>
            <person name="Brown C.T."/>
            <person name="Hug L.A."/>
            <person name="Thomas B.C."/>
            <person name="Sharon I."/>
            <person name="Castelle C.J."/>
            <person name="Singh A."/>
            <person name="Wilkins M.J."/>
            <person name="Williams K.H."/>
            <person name="Banfield J.F."/>
        </authorList>
    </citation>
    <scope>NUCLEOTIDE SEQUENCE [LARGE SCALE GENOMIC DNA]</scope>
</reference>
<evidence type="ECO:0000256" key="3">
    <source>
        <dbReference type="ARBA" id="ARBA00023274"/>
    </source>
</evidence>
<keyword evidence="3 5" id="KW-0687">Ribonucleoprotein</keyword>
<organism evidence="6 7">
    <name type="scientific">Candidatus Yanofskybacteria bacterium GW2011_GWD2_39_48</name>
    <dbReference type="NCBI Taxonomy" id="1619031"/>
    <lineage>
        <taxon>Bacteria</taxon>
        <taxon>Candidatus Yanofskyibacteriota</taxon>
    </lineage>
</organism>
<dbReference type="GO" id="GO:0003735">
    <property type="term" value="F:structural constituent of ribosome"/>
    <property type="evidence" value="ECO:0007669"/>
    <property type="project" value="InterPro"/>
</dbReference>
<comment type="caution">
    <text evidence="6">The sequence shown here is derived from an EMBL/GenBank/DDBJ whole genome shotgun (WGS) entry which is preliminary data.</text>
</comment>
<sequence length="62" mass="7172">MSKNIAKNLSEQELRKMLDDLKVKLMQLSFDLADKKLKDTSQIGKAKKEIARILTELKLKKI</sequence>
<keyword evidence="2 5" id="KW-0689">Ribosomal protein</keyword>
<comment type="similarity">
    <text evidence="1 5">Belongs to the universal ribosomal protein uL29 family.</text>
</comment>
<evidence type="ECO:0000313" key="7">
    <source>
        <dbReference type="Proteomes" id="UP000034764"/>
    </source>
</evidence>
<dbReference type="EMBL" id="LBXD01000020">
    <property type="protein sequence ID" value="KKR23404.1"/>
    <property type="molecule type" value="Genomic_DNA"/>
</dbReference>
<dbReference type="Pfam" id="PF00831">
    <property type="entry name" value="Ribosomal_L29"/>
    <property type="match status" value="1"/>
</dbReference>
<proteinExistence type="inferred from homology"/>
<dbReference type="NCBIfam" id="TIGR00012">
    <property type="entry name" value="L29"/>
    <property type="match status" value="1"/>
</dbReference>
<dbReference type="GO" id="GO:1990904">
    <property type="term" value="C:ribonucleoprotein complex"/>
    <property type="evidence" value="ECO:0007669"/>
    <property type="project" value="UniProtKB-KW"/>
</dbReference>
<protein>
    <recommendedName>
        <fullName evidence="4 5">Large ribosomal subunit protein uL29</fullName>
    </recommendedName>
</protein>
<accession>A0A0G0P573</accession>